<evidence type="ECO:0000256" key="16">
    <source>
        <dbReference type="SAM" id="MobiDB-lite"/>
    </source>
</evidence>
<evidence type="ECO:0000256" key="9">
    <source>
        <dbReference type="ARBA" id="ARBA00022771"/>
    </source>
</evidence>
<dbReference type="GO" id="GO:0016567">
    <property type="term" value="P:protein ubiquitination"/>
    <property type="evidence" value="ECO:0007669"/>
    <property type="project" value="UniProtKB-UniPathway"/>
</dbReference>
<evidence type="ECO:0000313" key="20">
    <source>
        <dbReference type="Proteomes" id="UP000186922"/>
    </source>
</evidence>
<evidence type="ECO:0000313" key="19">
    <source>
        <dbReference type="EMBL" id="GAV04788.1"/>
    </source>
</evidence>
<dbReference type="InterPro" id="IPR001841">
    <property type="entry name" value="Znf_RING"/>
</dbReference>
<dbReference type="OrthoDB" id="7759664at2759"/>
<feature type="region of interest" description="Disordered" evidence="16">
    <location>
        <begin position="350"/>
        <end position="371"/>
    </location>
</feature>
<evidence type="ECO:0000259" key="18">
    <source>
        <dbReference type="PROSITE" id="PS50089"/>
    </source>
</evidence>
<reference evidence="19 20" key="1">
    <citation type="journal article" date="2016" name="Nat. Commun.">
        <title>Extremotolerant tardigrade genome and improved radiotolerance of human cultured cells by tardigrade-unique protein.</title>
        <authorList>
            <person name="Hashimoto T."/>
            <person name="Horikawa D.D."/>
            <person name="Saito Y."/>
            <person name="Kuwahara H."/>
            <person name="Kozuka-Hata H."/>
            <person name="Shin-I T."/>
            <person name="Minakuchi Y."/>
            <person name="Ohishi K."/>
            <person name="Motoyama A."/>
            <person name="Aizu T."/>
            <person name="Enomoto A."/>
            <person name="Kondo K."/>
            <person name="Tanaka S."/>
            <person name="Hara Y."/>
            <person name="Koshikawa S."/>
            <person name="Sagara H."/>
            <person name="Miura T."/>
            <person name="Yokobori S."/>
            <person name="Miyagawa K."/>
            <person name="Suzuki Y."/>
            <person name="Kubo T."/>
            <person name="Oyama M."/>
            <person name="Kohara Y."/>
            <person name="Fujiyama A."/>
            <person name="Arakawa K."/>
            <person name="Katayama T."/>
            <person name="Toyoda A."/>
            <person name="Kunieda T."/>
        </authorList>
    </citation>
    <scope>NUCLEOTIDE SEQUENCE [LARGE SCALE GENOMIC DNA]</scope>
    <source>
        <strain evidence="19 20">YOKOZUNA-1</strain>
    </source>
</reference>
<keyword evidence="12" id="KW-0862">Zinc</keyword>
<keyword evidence="11" id="KW-0256">Endoplasmic reticulum</keyword>
<comment type="catalytic activity">
    <reaction evidence="1">
        <text>S-ubiquitinyl-[E2 ubiquitin-conjugating enzyme]-L-cysteine + [acceptor protein]-L-lysine = [E2 ubiquitin-conjugating enzyme]-L-cysteine + N(6)-ubiquitinyl-[acceptor protein]-L-lysine.</text>
        <dbReference type="EC" id="2.3.2.27"/>
    </reaction>
</comment>
<evidence type="ECO:0000256" key="10">
    <source>
        <dbReference type="ARBA" id="ARBA00022786"/>
    </source>
</evidence>
<dbReference type="GO" id="GO:0005789">
    <property type="term" value="C:endoplasmic reticulum membrane"/>
    <property type="evidence" value="ECO:0007669"/>
    <property type="project" value="UniProtKB-SubCell"/>
</dbReference>
<comment type="subcellular location">
    <subcellularLocation>
        <location evidence="2">Endoplasmic reticulum membrane</location>
        <topology evidence="2">Multi-pass membrane protein</topology>
    </subcellularLocation>
</comment>
<feature type="compositionally biased region" description="Low complexity" evidence="16">
    <location>
        <begin position="350"/>
        <end position="362"/>
    </location>
</feature>
<feature type="transmembrane region" description="Helical" evidence="17">
    <location>
        <begin position="107"/>
        <end position="126"/>
    </location>
</feature>
<dbReference type="InterPro" id="IPR057992">
    <property type="entry name" value="TPR_SYVN1_N"/>
</dbReference>
<feature type="transmembrane region" description="Helical" evidence="17">
    <location>
        <begin position="12"/>
        <end position="30"/>
    </location>
</feature>
<protein>
    <recommendedName>
        <fullName evidence="5">RING-type E3 ubiquitin transferase</fullName>
        <ecNumber evidence="5">2.3.2.27</ecNumber>
    </recommendedName>
</protein>
<dbReference type="GO" id="GO:0008270">
    <property type="term" value="F:zinc ion binding"/>
    <property type="evidence" value="ECO:0007669"/>
    <property type="project" value="UniProtKB-KW"/>
</dbReference>
<evidence type="ECO:0000256" key="5">
    <source>
        <dbReference type="ARBA" id="ARBA00012483"/>
    </source>
</evidence>
<dbReference type="FunFam" id="3.30.40.10:FF:000088">
    <property type="entry name" value="E3 ubiquitin-protein ligase synoviolin"/>
    <property type="match status" value="1"/>
</dbReference>
<feature type="compositionally biased region" description="Low complexity" evidence="16">
    <location>
        <begin position="509"/>
        <end position="520"/>
    </location>
</feature>
<evidence type="ECO:0000256" key="14">
    <source>
        <dbReference type="ARBA" id="ARBA00023136"/>
    </source>
</evidence>
<comment type="caution">
    <text evidence="19">The sequence shown here is derived from an EMBL/GenBank/DDBJ whole genome shotgun (WGS) entry which is preliminary data.</text>
</comment>
<name>A0A1D1VY91_RAMVA</name>
<dbReference type="UniPathway" id="UPA00143"/>
<keyword evidence="9 15" id="KW-0863">Zinc-finger</keyword>
<feature type="transmembrane region" description="Helical" evidence="17">
    <location>
        <begin position="178"/>
        <end position="200"/>
    </location>
</feature>
<dbReference type="PROSITE" id="PS50089">
    <property type="entry name" value="ZF_RING_2"/>
    <property type="match status" value="1"/>
</dbReference>
<dbReference type="PANTHER" id="PTHR22763">
    <property type="entry name" value="RING ZINC FINGER PROTEIN"/>
    <property type="match status" value="1"/>
</dbReference>
<dbReference type="InterPro" id="IPR013083">
    <property type="entry name" value="Znf_RING/FYVE/PHD"/>
</dbReference>
<dbReference type="Gene3D" id="3.30.40.10">
    <property type="entry name" value="Zinc/RING finger domain, C3HC4 (zinc finger)"/>
    <property type="match status" value="1"/>
</dbReference>
<feature type="region of interest" description="Disordered" evidence="16">
    <location>
        <begin position="509"/>
        <end position="561"/>
    </location>
</feature>
<keyword evidence="13 17" id="KW-1133">Transmembrane helix</keyword>
<comment type="similarity">
    <text evidence="4">Belongs to the HRD1 family.</text>
</comment>
<dbReference type="InterPro" id="IPR058051">
    <property type="entry name" value="Znf_RING_synoviolin"/>
</dbReference>
<dbReference type="PANTHER" id="PTHR22763:SF184">
    <property type="entry name" value="E3 UBIQUITIN-PROTEIN LIGASE SYNOVIOLIN"/>
    <property type="match status" value="1"/>
</dbReference>
<evidence type="ECO:0000256" key="1">
    <source>
        <dbReference type="ARBA" id="ARBA00000900"/>
    </source>
</evidence>
<feature type="transmembrane region" description="Helical" evidence="17">
    <location>
        <begin position="147"/>
        <end position="166"/>
    </location>
</feature>
<keyword evidence="14 17" id="KW-0472">Membrane</keyword>
<evidence type="ECO:0000256" key="6">
    <source>
        <dbReference type="ARBA" id="ARBA00022679"/>
    </source>
</evidence>
<dbReference type="GO" id="GO:0036503">
    <property type="term" value="P:ERAD pathway"/>
    <property type="evidence" value="ECO:0007669"/>
    <property type="project" value="TreeGrafter"/>
</dbReference>
<dbReference type="Pfam" id="PF13639">
    <property type="entry name" value="zf-RING_2"/>
    <property type="match status" value="1"/>
</dbReference>
<feature type="compositionally biased region" description="Polar residues" evidence="16">
    <location>
        <begin position="521"/>
        <end position="539"/>
    </location>
</feature>
<dbReference type="GO" id="GO:0043161">
    <property type="term" value="P:proteasome-mediated ubiquitin-dependent protein catabolic process"/>
    <property type="evidence" value="ECO:0007669"/>
    <property type="project" value="TreeGrafter"/>
</dbReference>
<dbReference type="InterPro" id="IPR050731">
    <property type="entry name" value="HRD1_E3_ubiq-ligases"/>
</dbReference>
<keyword evidence="20" id="KW-1185">Reference proteome</keyword>
<dbReference type="GO" id="GO:0061630">
    <property type="term" value="F:ubiquitin protein ligase activity"/>
    <property type="evidence" value="ECO:0007669"/>
    <property type="project" value="UniProtKB-EC"/>
</dbReference>
<sequence length="561" mass="63077">MLQISPRLRNTLISIGSLILTTAVVSNAFYQRKQFYPSIIYITKSNASMAAIYFQGLTLVFLTWKLLRWVFFGQLRPAEIEHLVDKSWFAMTDTCLAFTVFRDEFNSSFVTLFTILLFLKCFHWLAEDRIDYMERTPVITKLFHFRAVSLLTTLSFLDIFFVAYAYNSLVTRGASYQLVFGFEYAVLCTAVGFTAIKYILHCIDSLHDQTAPWDRKAAILLYTELVINFSRVTLYTVFLVLMFKMQSFPLFAVRPIYMAVKSFKKSLYDVIMSRRAIHTMNTLYPNATLEEIRAGDSTCIICREEMTTSCKKLPCNHIFHAYCLRSWFQRQQTCPTCRLDILRPRRPATAAAPAAAAPAGQPAPGGGAFPPGQFAFPQQPHFHMGNMAFPFPLPPGFPQHFPMPQPGQAGPAQLPNLTGAPMMYPAFYPAGGMMPPPPPLPPMPVPNFADMSEEDLRRLEGDSRRALEMRVAHLRNIQALLDAAVIQFTQYLSLMTPPVVLPAVPLTSTTTIPTGTSEATVSSSSTNATPSEETPTGNSESDEVRRRRLQRFQNGLAAEQP</sequence>
<dbReference type="EC" id="2.3.2.27" evidence="5"/>
<feature type="transmembrane region" description="Helical" evidence="17">
    <location>
        <begin position="50"/>
        <end position="71"/>
    </location>
</feature>
<dbReference type="Pfam" id="PF25563">
    <property type="entry name" value="TPR_SYVN1_N"/>
    <property type="match status" value="1"/>
</dbReference>
<dbReference type="SUPFAM" id="SSF57850">
    <property type="entry name" value="RING/U-box"/>
    <property type="match status" value="1"/>
</dbReference>
<evidence type="ECO:0000256" key="13">
    <source>
        <dbReference type="ARBA" id="ARBA00022989"/>
    </source>
</evidence>
<dbReference type="EMBL" id="BDGG01000011">
    <property type="protein sequence ID" value="GAV04788.1"/>
    <property type="molecule type" value="Genomic_DNA"/>
</dbReference>
<evidence type="ECO:0000256" key="11">
    <source>
        <dbReference type="ARBA" id="ARBA00022824"/>
    </source>
</evidence>
<evidence type="ECO:0000256" key="3">
    <source>
        <dbReference type="ARBA" id="ARBA00004906"/>
    </source>
</evidence>
<comment type="pathway">
    <text evidence="3">Protein modification; protein ubiquitination.</text>
</comment>
<dbReference type="SMART" id="SM00184">
    <property type="entry name" value="RING"/>
    <property type="match status" value="1"/>
</dbReference>
<dbReference type="AlphaFoldDB" id="A0A1D1VY91"/>
<feature type="transmembrane region" description="Helical" evidence="17">
    <location>
        <begin position="221"/>
        <end position="243"/>
    </location>
</feature>
<evidence type="ECO:0000256" key="4">
    <source>
        <dbReference type="ARBA" id="ARBA00010089"/>
    </source>
</evidence>
<evidence type="ECO:0000256" key="17">
    <source>
        <dbReference type="SAM" id="Phobius"/>
    </source>
</evidence>
<evidence type="ECO:0000256" key="15">
    <source>
        <dbReference type="PROSITE-ProRule" id="PRU00175"/>
    </source>
</evidence>
<keyword evidence="6" id="KW-0808">Transferase</keyword>
<gene>
    <name evidence="19" type="primary">RvY_15013-1</name>
    <name evidence="19" type="synonym">RvY_15013.1</name>
    <name evidence="19" type="ORF">RvY_15013</name>
</gene>
<evidence type="ECO:0000256" key="8">
    <source>
        <dbReference type="ARBA" id="ARBA00022723"/>
    </source>
</evidence>
<keyword evidence="8" id="KW-0479">Metal-binding</keyword>
<keyword evidence="7 17" id="KW-0812">Transmembrane</keyword>
<dbReference type="Proteomes" id="UP000186922">
    <property type="component" value="Unassembled WGS sequence"/>
</dbReference>
<dbReference type="CDD" id="cd16479">
    <property type="entry name" value="RING-H2_synoviolin"/>
    <property type="match status" value="1"/>
</dbReference>
<feature type="domain" description="RING-type" evidence="18">
    <location>
        <begin position="299"/>
        <end position="338"/>
    </location>
</feature>
<dbReference type="STRING" id="947166.A0A1D1VY91"/>
<keyword evidence="10" id="KW-0833">Ubl conjugation pathway</keyword>
<evidence type="ECO:0000256" key="7">
    <source>
        <dbReference type="ARBA" id="ARBA00022692"/>
    </source>
</evidence>
<proteinExistence type="inferred from homology"/>
<organism evidence="19 20">
    <name type="scientific">Ramazzottius varieornatus</name>
    <name type="common">Water bear</name>
    <name type="synonym">Tardigrade</name>
    <dbReference type="NCBI Taxonomy" id="947166"/>
    <lineage>
        <taxon>Eukaryota</taxon>
        <taxon>Metazoa</taxon>
        <taxon>Ecdysozoa</taxon>
        <taxon>Tardigrada</taxon>
        <taxon>Eutardigrada</taxon>
        <taxon>Parachela</taxon>
        <taxon>Hypsibioidea</taxon>
        <taxon>Ramazzottiidae</taxon>
        <taxon>Ramazzottius</taxon>
    </lineage>
</organism>
<evidence type="ECO:0000256" key="12">
    <source>
        <dbReference type="ARBA" id="ARBA00022833"/>
    </source>
</evidence>
<accession>A0A1D1VY91</accession>
<evidence type="ECO:0000256" key="2">
    <source>
        <dbReference type="ARBA" id="ARBA00004477"/>
    </source>
</evidence>